<keyword evidence="3" id="KW-1185">Reference proteome</keyword>
<evidence type="ECO:0000313" key="2">
    <source>
        <dbReference type="EMBL" id="CAD6999179.1"/>
    </source>
</evidence>
<proteinExistence type="predicted"/>
<dbReference type="Proteomes" id="UP000606786">
    <property type="component" value="Unassembled WGS sequence"/>
</dbReference>
<evidence type="ECO:0000313" key="3">
    <source>
        <dbReference type="Proteomes" id="UP000606786"/>
    </source>
</evidence>
<dbReference type="EMBL" id="CAJHJT010000012">
    <property type="protein sequence ID" value="CAD6999179.1"/>
    <property type="molecule type" value="Genomic_DNA"/>
</dbReference>
<reference evidence="2" key="1">
    <citation type="submission" date="2020-11" db="EMBL/GenBank/DDBJ databases">
        <authorList>
            <person name="Whitehead M."/>
        </authorList>
    </citation>
    <scope>NUCLEOTIDE SEQUENCE</scope>
    <source>
        <strain evidence="2">EGII</strain>
    </source>
</reference>
<name>A0A811UJJ6_CERCA</name>
<feature type="region of interest" description="Disordered" evidence="1">
    <location>
        <begin position="1"/>
        <end position="26"/>
    </location>
</feature>
<organism evidence="2 3">
    <name type="scientific">Ceratitis capitata</name>
    <name type="common">Mediterranean fruit fly</name>
    <name type="synonym">Tephritis capitata</name>
    <dbReference type="NCBI Taxonomy" id="7213"/>
    <lineage>
        <taxon>Eukaryota</taxon>
        <taxon>Metazoa</taxon>
        <taxon>Ecdysozoa</taxon>
        <taxon>Arthropoda</taxon>
        <taxon>Hexapoda</taxon>
        <taxon>Insecta</taxon>
        <taxon>Pterygota</taxon>
        <taxon>Neoptera</taxon>
        <taxon>Endopterygota</taxon>
        <taxon>Diptera</taxon>
        <taxon>Brachycera</taxon>
        <taxon>Muscomorpha</taxon>
        <taxon>Tephritoidea</taxon>
        <taxon>Tephritidae</taxon>
        <taxon>Ceratitis</taxon>
        <taxon>Ceratitis</taxon>
    </lineage>
</organism>
<protein>
    <submittedName>
        <fullName evidence="2">(Mediterranean fruit fly) hypothetical protein</fullName>
    </submittedName>
</protein>
<evidence type="ECO:0000256" key="1">
    <source>
        <dbReference type="SAM" id="MobiDB-lite"/>
    </source>
</evidence>
<dbReference type="AlphaFoldDB" id="A0A811UJJ6"/>
<comment type="caution">
    <text evidence="2">The sequence shown here is derived from an EMBL/GenBank/DDBJ whole genome shotgun (WGS) entry which is preliminary data.</text>
</comment>
<gene>
    <name evidence="2" type="ORF">CCAP1982_LOCUS7716</name>
</gene>
<sequence>MSAEVANCFATAPITPPSTPADFKNDEPKIYISSAKLELKLSAVQTQHQSGSKDYVWHTQVLPTATETTQEEKEEEVSKRLVNDTAAPVEAVNRNMFTSAQRHGAKSGSLAATLYDFMDVERYHSERNQSASLVSVSNVRESTDV</sequence>
<accession>A0A811UJJ6</accession>